<evidence type="ECO:0000313" key="3">
    <source>
        <dbReference type="Proteomes" id="UP001232148"/>
    </source>
</evidence>
<comment type="caution">
    <text evidence="2">The sequence shown here is derived from an EMBL/GenBank/DDBJ whole genome shotgun (WGS) entry which is preliminary data.</text>
</comment>
<sequence length="177" mass="18780">MNRYARPPTAQFTDTSYNTCLPVQLQLQLHPVPHHSSTTSHPSDETRHGVRDSSSCCPSSATNRYRTQGTVSNGTGARSHSFNIPSGWPQPGSALAGIHAREKEGCGLPATPPVTICDPSSLTPAAASLRERTSFPPLVPEAVSESRSPAALATRRQPAAPHTKLARILGLGRFGVP</sequence>
<feature type="region of interest" description="Disordered" evidence="1">
    <location>
        <begin position="32"/>
        <end position="88"/>
    </location>
</feature>
<organism evidence="2 3">
    <name type="scientific">Colletotrichum zoysiae</name>
    <dbReference type="NCBI Taxonomy" id="1216348"/>
    <lineage>
        <taxon>Eukaryota</taxon>
        <taxon>Fungi</taxon>
        <taxon>Dikarya</taxon>
        <taxon>Ascomycota</taxon>
        <taxon>Pezizomycotina</taxon>
        <taxon>Sordariomycetes</taxon>
        <taxon>Hypocreomycetidae</taxon>
        <taxon>Glomerellales</taxon>
        <taxon>Glomerellaceae</taxon>
        <taxon>Colletotrichum</taxon>
        <taxon>Colletotrichum graminicola species complex</taxon>
    </lineage>
</organism>
<name>A0AAD9H8L9_9PEZI</name>
<evidence type="ECO:0000313" key="2">
    <source>
        <dbReference type="EMBL" id="KAK2023826.1"/>
    </source>
</evidence>
<proteinExistence type="predicted"/>
<dbReference type="AlphaFoldDB" id="A0AAD9H8L9"/>
<dbReference type="EMBL" id="MU842985">
    <property type="protein sequence ID" value="KAK2023826.1"/>
    <property type="molecule type" value="Genomic_DNA"/>
</dbReference>
<feature type="compositionally biased region" description="Low complexity" evidence="1">
    <location>
        <begin position="32"/>
        <end position="41"/>
    </location>
</feature>
<reference evidence="2" key="1">
    <citation type="submission" date="2021-06" db="EMBL/GenBank/DDBJ databases">
        <title>Comparative genomics, transcriptomics and evolutionary studies reveal genomic signatures of adaptation to plant cell wall in hemibiotrophic fungi.</title>
        <authorList>
            <consortium name="DOE Joint Genome Institute"/>
            <person name="Baroncelli R."/>
            <person name="Diaz J.F."/>
            <person name="Benocci T."/>
            <person name="Peng M."/>
            <person name="Battaglia E."/>
            <person name="Haridas S."/>
            <person name="Andreopoulos W."/>
            <person name="Labutti K."/>
            <person name="Pangilinan J."/>
            <person name="Floch G.L."/>
            <person name="Makela M.R."/>
            <person name="Henrissat B."/>
            <person name="Grigoriev I.V."/>
            <person name="Crouch J.A."/>
            <person name="De Vries R.P."/>
            <person name="Sukno S.A."/>
            <person name="Thon M.R."/>
        </authorList>
    </citation>
    <scope>NUCLEOTIDE SEQUENCE</scope>
    <source>
        <strain evidence="2">MAFF235873</strain>
    </source>
</reference>
<accession>A0AAD9H8L9</accession>
<keyword evidence="3" id="KW-1185">Reference proteome</keyword>
<evidence type="ECO:0000256" key="1">
    <source>
        <dbReference type="SAM" id="MobiDB-lite"/>
    </source>
</evidence>
<protein>
    <submittedName>
        <fullName evidence="2">Uncharacterized protein</fullName>
    </submittedName>
</protein>
<feature type="compositionally biased region" description="Polar residues" evidence="1">
    <location>
        <begin position="52"/>
        <end position="84"/>
    </location>
</feature>
<gene>
    <name evidence="2" type="ORF">LX32DRAFT_126606</name>
</gene>
<feature type="compositionally biased region" description="Basic and acidic residues" evidence="1">
    <location>
        <begin position="42"/>
        <end position="51"/>
    </location>
</feature>
<dbReference type="Proteomes" id="UP001232148">
    <property type="component" value="Unassembled WGS sequence"/>
</dbReference>